<dbReference type="Pfam" id="PF12787">
    <property type="entry name" value="EcsC"/>
    <property type="match status" value="1"/>
</dbReference>
<proteinExistence type="predicted"/>
<evidence type="ECO:0000313" key="2">
    <source>
        <dbReference type="Proteomes" id="UP001595814"/>
    </source>
</evidence>
<dbReference type="EMBL" id="JBHSAW010000004">
    <property type="protein sequence ID" value="MFC4095943.1"/>
    <property type="molecule type" value="Genomic_DNA"/>
</dbReference>
<keyword evidence="2" id="KW-1185">Reference proteome</keyword>
<protein>
    <submittedName>
        <fullName evidence="1">EcsC family protein</fullName>
    </submittedName>
</protein>
<gene>
    <name evidence="1" type="ORF">ACFOUT_08655</name>
</gene>
<dbReference type="InterPro" id="IPR024787">
    <property type="entry name" value="EcsC"/>
</dbReference>
<dbReference type="PANTHER" id="PTHR41260">
    <property type="entry name" value="PROTEIN ECSC"/>
    <property type="match status" value="1"/>
</dbReference>
<name>A0ABV8JPY4_9FLAO</name>
<accession>A0ABV8JPY4</accession>
<dbReference type="Proteomes" id="UP001595814">
    <property type="component" value="Unassembled WGS sequence"/>
</dbReference>
<dbReference type="PANTHER" id="PTHR41260:SF1">
    <property type="entry name" value="PROTEIN ECSC"/>
    <property type="match status" value="1"/>
</dbReference>
<organism evidence="1 2">
    <name type="scientific">Euzebyella saccharophila</name>
    <dbReference type="NCBI Taxonomy" id="679664"/>
    <lineage>
        <taxon>Bacteria</taxon>
        <taxon>Pseudomonadati</taxon>
        <taxon>Bacteroidota</taxon>
        <taxon>Flavobacteriia</taxon>
        <taxon>Flavobacteriales</taxon>
        <taxon>Flavobacteriaceae</taxon>
        <taxon>Euzebyella</taxon>
    </lineage>
</organism>
<evidence type="ECO:0000313" key="1">
    <source>
        <dbReference type="EMBL" id="MFC4095943.1"/>
    </source>
</evidence>
<dbReference type="RefSeq" id="WP_192460426.1">
    <property type="nucleotide sequence ID" value="NZ_JACYFJ010000001.1"/>
</dbReference>
<sequence>MTDIEKIKTEDLTAEDRMTLFLAKQNMEQIGWAMQGLNQLGNVIEKRLDLLPAKQQQWLQKISYKVLYSVVKSNLLSMKNNKERKVPLNTLYKAMVTSSGAIGGAFGATAFAVDLGLTTKLMMRSILDIARSEGENIEELDTQLACLQVFALGGKTKHDDNLDTGYFATRIALNAAVKGSSSTLIEGFLVGASSPILKLISIIASRFSIQVSEKFVAQAIPVVGAVGGAGINLAFIQHFQNMAQAHFSIRRLERKYGEALVKLHYESLVVTKKN</sequence>
<comment type="caution">
    <text evidence="1">The sequence shown here is derived from an EMBL/GenBank/DDBJ whole genome shotgun (WGS) entry which is preliminary data.</text>
</comment>
<reference evidence="2" key="1">
    <citation type="journal article" date="2019" name="Int. J. Syst. Evol. Microbiol.">
        <title>The Global Catalogue of Microorganisms (GCM) 10K type strain sequencing project: providing services to taxonomists for standard genome sequencing and annotation.</title>
        <authorList>
            <consortium name="The Broad Institute Genomics Platform"/>
            <consortium name="The Broad Institute Genome Sequencing Center for Infectious Disease"/>
            <person name="Wu L."/>
            <person name="Ma J."/>
        </authorList>
    </citation>
    <scope>NUCLEOTIDE SEQUENCE [LARGE SCALE GENOMIC DNA]</scope>
    <source>
        <strain evidence="2">CECT 7477</strain>
    </source>
</reference>